<proteinExistence type="predicted"/>
<protein>
    <submittedName>
        <fullName evidence="1">Uncharacterized protein</fullName>
    </submittedName>
</protein>
<evidence type="ECO:0000313" key="4">
    <source>
        <dbReference type="Proteomes" id="UP001190452"/>
    </source>
</evidence>
<dbReference type="EMBL" id="CATVXE010000020">
    <property type="protein sequence ID" value="CAJ0692783.1"/>
    <property type="molecule type" value="Genomic_DNA"/>
</dbReference>
<comment type="caution">
    <text evidence="1">The sequence shown here is derived from an EMBL/GenBank/DDBJ whole genome shotgun (WGS) entry which is preliminary data.</text>
</comment>
<accession>A0AAD2EP96</accession>
<keyword evidence="4" id="KW-1185">Reference proteome</keyword>
<name>A0AAD2EP96_9RALS</name>
<gene>
    <name evidence="2" type="ORF">R77569_04222</name>
    <name evidence="1" type="ORF">R77591_03978</name>
</gene>
<dbReference type="Proteomes" id="UP001190002">
    <property type="component" value="Unassembled WGS sequence"/>
</dbReference>
<sequence length="250" mass="27919">MRRDAGRSVLRLHRSGERFPILPILSPTPNSETVNAAPADILRAVVNGKYGQADDELVGDDAESVRMAYYRYWSDCGKPRSEFHRCLARAIFANEGIQLWFVRPALAAMLGALDRPVEVNDALTSRPARMPPPATDVPRLLSWNRASAAPEWAWFGRYGGCSPNRCDGLAMIMETTSQLDGYLVTCDSELLESPYFRVSWSAIPEGKFAPGRPLGESYICRAKTDEEALATVRQRARLMIRKVHAEMSEE</sequence>
<dbReference type="Proteomes" id="UP001190452">
    <property type="component" value="Unassembled WGS sequence"/>
</dbReference>
<dbReference type="AlphaFoldDB" id="A0AAD2EP96"/>
<dbReference type="EMBL" id="CAUDKV010000023">
    <property type="protein sequence ID" value="CAJ0892404.1"/>
    <property type="molecule type" value="Genomic_DNA"/>
</dbReference>
<evidence type="ECO:0000313" key="3">
    <source>
        <dbReference type="Proteomes" id="UP001190002"/>
    </source>
</evidence>
<organism evidence="1 3">
    <name type="scientific">Ralstonia mannitolilytica</name>
    <dbReference type="NCBI Taxonomy" id="105219"/>
    <lineage>
        <taxon>Bacteria</taxon>
        <taxon>Pseudomonadati</taxon>
        <taxon>Pseudomonadota</taxon>
        <taxon>Betaproteobacteria</taxon>
        <taxon>Burkholderiales</taxon>
        <taxon>Burkholderiaceae</taxon>
        <taxon>Ralstonia</taxon>
    </lineage>
</organism>
<evidence type="ECO:0000313" key="1">
    <source>
        <dbReference type="EMBL" id="CAJ0692783.1"/>
    </source>
</evidence>
<evidence type="ECO:0000313" key="2">
    <source>
        <dbReference type="EMBL" id="CAJ0892404.1"/>
    </source>
</evidence>
<reference evidence="1 4" key="1">
    <citation type="submission" date="2023-07" db="EMBL/GenBank/DDBJ databases">
        <authorList>
            <person name="Peeters C."/>
        </authorList>
    </citation>
    <scope>NUCLEOTIDE SEQUENCE</scope>
    <source>
        <strain evidence="2 4">R-77569</strain>
        <strain evidence="1">R-77591</strain>
    </source>
</reference>